<protein>
    <recommendedName>
        <fullName evidence="2">TIR domain-containing protein</fullName>
    </recommendedName>
</protein>
<dbReference type="SUPFAM" id="SSF52200">
    <property type="entry name" value="Toll/Interleukin receptor TIR domain"/>
    <property type="match status" value="1"/>
</dbReference>
<dbReference type="RefSeq" id="WP_285757375.1">
    <property type="nucleotide sequence ID" value="NZ_BSQG01000001.1"/>
</dbReference>
<dbReference type="PROSITE" id="PS50104">
    <property type="entry name" value="TIR"/>
    <property type="match status" value="1"/>
</dbReference>
<dbReference type="InterPro" id="IPR035897">
    <property type="entry name" value="Toll_tir_struct_dom_sf"/>
</dbReference>
<dbReference type="Gene3D" id="3.40.50.10140">
    <property type="entry name" value="Toll/interleukin-1 receptor homology (TIR) domain"/>
    <property type="match status" value="1"/>
</dbReference>
<accession>A0A9W6P3G3</accession>
<feature type="compositionally biased region" description="Polar residues" evidence="1">
    <location>
        <begin position="217"/>
        <end position="228"/>
    </location>
</feature>
<dbReference type="Proteomes" id="UP001165092">
    <property type="component" value="Unassembled WGS sequence"/>
</dbReference>
<feature type="region of interest" description="Disordered" evidence="1">
    <location>
        <begin position="239"/>
        <end position="258"/>
    </location>
</feature>
<dbReference type="InterPro" id="IPR000157">
    <property type="entry name" value="TIR_dom"/>
</dbReference>
<evidence type="ECO:0000256" key="1">
    <source>
        <dbReference type="SAM" id="MobiDB-lite"/>
    </source>
</evidence>
<keyword evidence="4" id="KW-1185">Reference proteome</keyword>
<reference evidence="3" key="1">
    <citation type="submission" date="2023-02" db="EMBL/GenBank/DDBJ databases">
        <title>Nocardiopsis ansamitocini NBRC 112285.</title>
        <authorList>
            <person name="Ichikawa N."/>
            <person name="Sato H."/>
            <person name="Tonouchi N."/>
        </authorList>
    </citation>
    <scope>NUCLEOTIDE SEQUENCE</scope>
    <source>
        <strain evidence="3">NBRC 112285</strain>
    </source>
</reference>
<dbReference type="Pfam" id="PF13676">
    <property type="entry name" value="TIR_2"/>
    <property type="match status" value="1"/>
</dbReference>
<feature type="region of interest" description="Disordered" evidence="1">
    <location>
        <begin position="155"/>
        <end position="229"/>
    </location>
</feature>
<sequence>MSRVFINYRTGDEEASATLIDRELSHRFGTREIFRASKSIRPGDDFERELLNAVRRSDLLLAVIGPAWFDAGDGRGGRALDDPGDWTRREIVEAFAYGIRVVPVFIGAQQRLPRHGLPEDLEPLRKCQYVRFSHRNADADIERLVEKVAEAVPGLVDCSSGTDSGSDGRGDRNTIRDLHGSGKQGRDSIDNRSGGTGDVGINHGTVIGTANGPLHTGSGTQVNGPQFTGSGGVNYVAGDNHGGMHHASAPQPRDGGTR</sequence>
<dbReference type="AlphaFoldDB" id="A0A9W6P3G3"/>
<evidence type="ECO:0000313" key="3">
    <source>
        <dbReference type="EMBL" id="GLU46530.1"/>
    </source>
</evidence>
<feature type="compositionally biased region" description="Basic and acidic residues" evidence="1">
    <location>
        <begin position="166"/>
        <end position="190"/>
    </location>
</feature>
<organism evidence="3 4">
    <name type="scientific">Nocardiopsis ansamitocini</name>
    <dbReference type="NCBI Taxonomy" id="1670832"/>
    <lineage>
        <taxon>Bacteria</taxon>
        <taxon>Bacillati</taxon>
        <taxon>Actinomycetota</taxon>
        <taxon>Actinomycetes</taxon>
        <taxon>Streptosporangiales</taxon>
        <taxon>Nocardiopsidaceae</taxon>
        <taxon>Nocardiopsis</taxon>
    </lineage>
</organism>
<evidence type="ECO:0000259" key="2">
    <source>
        <dbReference type="PROSITE" id="PS50104"/>
    </source>
</evidence>
<name>A0A9W6P3G3_9ACTN</name>
<comment type="caution">
    <text evidence="3">The sequence shown here is derived from an EMBL/GenBank/DDBJ whole genome shotgun (WGS) entry which is preliminary data.</text>
</comment>
<proteinExistence type="predicted"/>
<gene>
    <name evidence="3" type="ORF">Nans01_08810</name>
</gene>
<evidence type="ECO:0000313" key="4">
    <source>
        <dbReference type="Proteomes" id="UP001165092"/>
    </source>
</evidence>
<feature type="domain" description="TIR" evidence="2">
    <location>
        <begin position="1"/>
        <end position="152"/>
    </location>
</feature>
<dbReference type="GO" id="GO:0007165">
    <property type="term" value="P:signal transduction"/>
    <property type="evidence" value="ECO:0007669"/>
    <property type="project" value="InterPro"/>
</dbReference>
<dbReference type="EMBL" id="BSQG01000001">
    <property type="protein sequence ID" value="GLU46530.1"/>
    <property type="molecule type" value="Genomic_DNA"/>
</dbReference>